<keyword evidence="5" id="KW-1185">Reference proteome</keyword>
<dbReference type="InterPro" id="IPR050738">
    <property type="entry name" value="Sulfatase"/>
</dbReference>
<dbReference type="InterPro" id="IPR017850">
    <property type="entry name" value="Alkaline_phosphatase_core_sf"/>
</dbReference>
<accession>A0ABS0TKV3</accession>
<dbReference type="SUPFAM" id="SSF53649">
    <property type="entry name" value="Alkaline phosphatase-like"/>
    <property type="match status" value="1"/>
</dbReference>
<evidence type="ECO:0000313" key="4">
    <source>
        <dbReference type="EMBL" id="MBI6121272.1"/>
    </source>
</evidence>
<protein>
    <submittedName>
        <fullName evidence="4">Sulfatase</fullName>
    </submittedName>
</protein>
<sequence length="478" mass="53621">MIFFKMGTKKIKLKKFRCNFTYLILALIPFAVLGCKTDTANDSKASKPNVVLIFLDDGAFDDFAPFGNPQYPTPNVETLAEEGRSFYNFYVPQAVCSASRAALLTGSYPGRTKVFGAHGPGEPGLDPQFATMGEVLQKNGYKTGIFGKWHLGDKPGHRSHDRGFEESSGLMYSNDMWSGHPENPEYWGKWPLQYWKNGEVVIDSVTAQHQTELTKWYTQDAVSFIEKNKDEPFFLYLPHSMPHVPVFAGEKFQGKSGTGVYGDVMMELDWSVGQVNDAIKKNGLEANTLFVFIASDNGPWLAYGDHAGITRFREGKGTIFEGGVRNPLIIKYPEEIKAGTITRKTFSSIDILPTICKLTNTPLPENEIDGKDVWDLIVDKPGAQNPHQYYPFSNDANLQGVMSSDGRWKLHLRHPYRTLSKAGVGGAPGSYYQEDLDTTLYDLLHDPYEKGNVIDSYPEKAKELLKLATQHQEKFYTE</sequence>
<name>A0ABS0TKV3_9FLAO</name>
<comment type="similarity">
    <text evidence="1">Belongs to the sulfatase family.</text>
</comment>
<dbReference type="PANTHER" id="PTHR42693:SF53">
    <property type="entry name" value="ENDO-4-O-SULFATASE"/>
    <property type="match status" value="1"/>
</dbReference>
<keyword evidence="2" id="KW-0378">Hydrolase</keyword>
<comment type="caution">
    <text evidence="4">The sequence shown here is derived from an EMBL/GenBank/DDBJ whole genome shotgun (WGS) entry which is preliminary data.</text>
</comment>
<evidence type="ECO:0000256" key="1">
    <source>
        <dbReference type="ARBA" id="ARBA00008779"/>
    </source>
</evidence>
<dbReference type="RefSeq" id="WP_198627673.1">
    <property type="nucleotide sequence ID" value="NZ_JAEHNY010000015.1"/>
</dbReference>
<feature type="domain" description="Sulfatase N-terminal" evidence="3">
    <location>
        <begin position="48"/>
        <end position="360"/>
    </location>
</feature>
<dbReference type="CDD" id="cd16026">
    <property type="entry name" value="GALNS_like"/>
    <property type="match status" value="1"/>
</dbReference>
<dbReference type="Gene3D" id="3.30.1120.10">
    <property type="match status" value="1"/>
</dbReference>
<dbReference type="PANTHER" id="PTHR42693">
    <property type="entry name" value="ARYLSULFATASE FAMILY MEMBER"/>
    <property type="match status" value="1"/>
</dbReference>
<dbReference type="PROSITE" id="PS51257">
    <property type="entry name" value="PROKAR_LIPOPROTEIN"/>
    <property type="match status" value="1"/>
</dbReference>
<dbReference type="InterPro" id="IPR000917">
    <property type="entry name" value="Sulfatase_N"/>
</dbReference>
<dbReference type="Proteomes" id="UP000635665">
    <property type="component" value="Unassembled WGS sequence"/>
</dbReference>
<dbReference type="Pfam" id="PF00884">
    <property type="entry name" value="Sulfatase"/>
    <property type="match status" value="1"/>
</dbReference>
<proteinExistence type="inferred from homology"/>
<reference evidence="4 5" key="1">
    <citation type="submission" date="2020-12" db="EMBL/GenBank/DDBJ databases">
        <title>Salegentibacter orientalis sp. nov., isolated from costal sediment.</title>
        <authorList>
            <person name="Lian F.-B."/>
        </authorList>
    </citation>
    <scope>NUCLEOTIDE SEQUENCE [LARGE SCALE GENOMIC DNA]</scope>
    <source>
        <strain evidence="4 5">F60176</strain>
    </source>
</reference>
<dbReference type="EMBL" id="JAEHNY010000015">
    <property type="protein sequence ID" value="MBI6121272.1"/>
    <property type="molecule type" value="Genomic_DNA"/>
</dbReference>
<organism evidence="4 5">
    <name type="scientific">Salegentibacter maritimus</name>
    <dbReference type="NCBI Taxonomy" id="2794347"/>
    <lineage>
        <taxon>Bacteria</taxon>
        <taxon>Pseudomonadati</taxon>
        <taxon>Bacteroidota</taxon>
        <taxon>Flavobacteriia</taxon>
        <taxon>Flavobacteriales</taxon>
        <taxon>Flavobacteriaceae</taxon>
        <taxon>Salegentibacter</taxon>
    </lineage>
</organism>
<evidence type="ECO:0000256" key="2">
    <source>
        <dbReference type="ARBA" id="ARBA00022801"/>
    </source>
</evidence>
<evidence type="ECO:0000259" key="3">
    <source>
        <dbReference type="Pfam" id="PF00884"/>
    </source>
</evidence>
<gene>
    <name evidence="4" type="ORF">I6U50_14695</name>
</gene>
<evidence type="ECO:0000313" key="5">
    <source>
        <dbReference type="Proteomes" id="UP000635665"/>
    </source>
</evidence>
<dbReference type="Gene3D" id="3.40.720.10">
    <property type="entry name" value="Alkaline Phosphatase, subunit A"/>
    <property type="match status" value="1"/>
</dbReference>